<dbReference type="PANTHER" id="PTHR46008:SF48">
    <property type="entry name" value="PROTEIN KINASE DOMAIN-CONTAINING PROTEIN"/>
    <property type="match status" value="1"/>
</dbReference>
<evidence type="ECO:0000313" key="7">
    <source>
        <dbReference type="Proteomes" id="UP000245207"/>
    </source>
</evidence>
<sequence length="437" mass="48770">MRIEGWLAVDGKNNNNIQEAKAKKDSSFFDIIAKVFTCGGGECLLILGSVTILSKILKLSYGREGWNVELGSSLGKISKFPQLGYLFENFLIVVIENLLGMVVKKYGLELVDLMTIIILTSYAVKVLQECCFSADTAGTPSRNSRKHNYSASSTPSTASGGIQGIDELSFEDIRKATGNFSDSNIIGEGGFGSVYKGKLRNGSVIAIKRAKKDNYDQGTPLEFKNEILTLSQIEHLNLVRFYGYIEHGGERIILLEYVTNGTLREHLDGKCGNGLEIGERLDIMIDVAHAITYLHTYTGHLEPTIEFQYLACLGSLERISELLPLVVIAFSALHRLKQGEVVLAMDPKLRRNPASLMVVEKVLRLARQCLAPTRQLRPSMKKCAEILWRIRKDFHEHNDVTAVANHSVQVPQMDGRKNHRREFFGIEDSSKERFQSA</sequence>
<dbReference type="GO" id="GO:0005524">
    <property type="term" value="F:ATP binding"/>
    <property type="evidence" value="ECO:0007669"/>
    <property type="project" value="UniProtKB-UniRule"/>
</dbReference>
<dbReference type="PROSITE" id="PS00107">
    <property type="entry name" value="PROTEIN_KINASE_ATP"/>
    <property type="match status" value="1"/>
</dbReference>
<organism evidence="6 7">
    <name type="scientific">Artemisia annua</name>
    <name type="common">Sweet wormwood</name>
    <dbReference type="NCBI Taxonomy" id="35608"/>
    <lineage>
        <taxon>Eukaryota</taxon>
        <taxon>Viridiplantae</taxon>
        <taxon>Streptophyta</taxon>
        <taxon>Embryophyta</taxon>
        <taxon>Tracheophyta</taxon>
        <taxon>Spermatophyta</taxon>
        <taxon>Magnoliopsida</taxon>
        <taxon>eudicotyledons</taxon>
        <taxon>Gunneridae</taxon>
        <taxon>Pentapetalae</taxon>
        <taxon>asterids</taxon>
        <taxon>campanulids</taxon>
        <taxon>Asterales</taxon>
        <taxon>Asteraceae</taxon>
        <taxon>Asteroideae</taxon>
        <taxon>Anthemideae</taxon>
        <taxon>Artemisiinae</taxon>
        <taxon>Artemisia</taxon>
    </lineage>
</organism>
<name>A0A2U1NQW0_ARTAN</name>
<dbReference type="InterPro" id="IPR000719">
    <property type="entry name" value="Prot_kinase_dom"/>
</dbReference>
<dbReference type="PROSITE" id="PS50011">
    <property type="entry name" value="PROTEIN_KINASE_DOM"/>
    <property type="match status" value="1"/>
</dbReference>
<dbReference type="GO" id="GO:0004672">
    <property type="term" value="F:protein kinase activity"/>
    <property type="evidence" value="ECO:0007669"/>
    <property type="project" value="InterPro"/>
</dbReference>
<feature type="domain" description="Protein kinase" evidence="5">
    <location>
        <begin position="180"/>
        <end position="437"/>
    </location>
</feature>
<dbReference type="SUPFAM" id="SSF56112">
    <property type="entry name" value="Protein kinase-like (PK-like)"/>
    <property type="match status" value="1"/>
</dbReference>
<feature type="region of interest" description="Disordered" evidence="4">
    <location>
        <begin position="138"/>
        <end position="162"/>
    </location>
</feature>
<dbReference type="EMBL" id="PKPP01002345">
    <property type="protein sequence ID" value="PWA75850.1"/>
    <property type="molecule type" value="Genomic_DNA"/>
</dbReference>
<dbReference type="OrthoDB" id="4062651at2759"/>
<dbReference type="Pfam" id="PF07714">
    <property type="entry name" value="PK_Tyr_Ser-Thr"/>
    <property type="match status" value="1"/>
</dbReference>
<dbReference type="InterPro" id="IPR017441">
    <property type="entry name" value="Protein_kinase_ATP_BS"/>
</dbReference>
<keyword evidence="6" id="KW-0430">Lectin</keyword>
<protein>
    <submittedName>
        <fullName evidence="6">Concanavalin A-like lectin/glucanase, subgroup</fullName>
    </submittedName>
</protein>
<dbReference type="STRING" id="35608.A0A2U1NQW0"/>
<accession>A0A2U1NQW0</accession>
<dbReference type="InterPro" id="IPR011009">
    <property type="entry name" value="Kinase-like_dom_sf"/>
</dbReference>
<dbReference type="GO" id="GO:0030246">
    <property type="term" value="F:carbohydrate binding"/>
    <property type="evidence" value="ECO:0007669"/>
    <property type="project" value="UniProtKB-KW"/>
</dbReference>
<evidence type="ECO:0000259" key="5">
    <source>
        <dbReference type="PROSITE" id="PS50011"/>
    </source>
</evidence>
<dbReference type="AlphaFoldDB" id="A0A2U1NQW0"/>
<dbReference type="Proteomes" id="UP000245207">
    <property type="component" value="Unassembled WGS sequence"/>
</dbReference>
<feature type="compositionally biased region" description="Low complexity" evidence="4">
    <location>
        <begin position="150"/>
        <end position="160"/>
    </location>
</feature>
<gene>
    <name evidence="6" type="ORF">CTI12_AA241620</name>
</gene>
<evidence type="ECO:0000256" key="4">
    <source>
        <dbReference type="SAM" id="MobiDB-lite"/>
    </source>
</evidence>
<dbReference type="Gene3D" id="1.10.510.10">
    <property type="entry name" value="Transferase(Phosphotransferase) domain 1"/>
    <property type="match status" value="1"/>
</dbReference>
<proteinExistence type="predicted"/>
<keyword evidence="2 3" id="KW-0067">ATP-binding</keyword>
<reference evidence="6 7" key="1">
    <citation type="journal article" date="2018" name="Mol. Plant">
        <title>The genome of Artemisia annua provides insight into the evolution of Asteraceae family and artemisinin biosynthesis.</title>
        <authorList>
            <person name="Shen Q."/>
            <person name="Zhang L."/>
            <person name="Liao Z."/>
            <person name="Wang S."/>
            <person name="Yan T."/>
            <person name="Shi P."/>
            <person name="Liu M."/>
            <person name="Fu X."/>
            <person name="Pan Q."/>
            <person name="Wang Y."/>
            <person name="Lv Z."/>
            <person name="Lu X."/>
            <person name="Zhang F."/>
            <person name="Jiang W."/>
            <person name="Ma Y."/>
            <person name="Chen M."/>
            <person name="Hao X."/>
            <person name="Li L."/>
            <person name="Tang Y."/>
            <person name="Lv G."/>
            <person name="Zhou Y."/>
            <person name="Sun X."/>
            <person name="Brodelius P.E."/>
            <person name="Rose J.K.C."/>
            <person name="Tang K."/>
        </authorList>
    </citation>
    <scope>NUCLEOTIDE SEQUENCE [LARGE SCALE GENOMIC DNA]</scope>
    <source>
        <strain evidence="7">cv. Huhao1</strain>
        <tissue evidence="6">Leaf</tissue>
    </source>
</reference>
<dbReference type="InterPro" id="IPR001245">
    <property type="entry name" value="Ser-Thr/Tyr_kinase_cat_dom"/>
</dbReference>
<keyword evidence="1 3" id="KW-0547">Nucleotide-binding</keyword>
<feature type="binding site" evidence="3">
    <location>
        <position position="212"/>
    </location>
    <ligand>
        <name>ATP</name>
        <dbReference type="ChEBI" id="CHEBI:30616"/>
    </ligand>
</feature>
<evidence type="ECO:0000313" key="6">
    <source>
        <dbReference type="EMBL" id="PWA75850.1"/>
    </source>
</evidence>
<evidence type="ECO:0000256" key="2">
    <source>
        <dbReference type="ARBA" id="ARBA00022840"/>
    </source>
</evidence>
<comment type="caution">
    <text evidence="6">The sequence shown here is derived from an EMBL/GenBank/DDBJ whole genome shotgun (WGS) entry which is preliminary data.</text>
</comment>
<keyword evidence="7" id="KW-1185">Reference proteome</keyword>
<evidence type="ECO:0000256" key="3">
    <source>
        <dbReference type="PROSITE-ProRule" id="PRU10141"/>
    </source>
</evidence>
<dbReference type="PANTHER" id="PTHR46008">
    <property type="entry name" value="LEAF RUST 10 DISEASE-RESISTANCE LOCUS RECEPTOR-LIKE PROTEIN KINASE-LIKE 1.4"/>
    <property type="match status" value="1"/>
</dbReference>
<evidence type="ECO:0000256" key="1">
    <source>
        <dbReference type="ARBA" id="ARBA00022741"/>
    </source>
</evidence>